<name>A0A3M7Q7L0_BRAPC</name>
<sequence>MITLIMNPKLSQQGIHKKYIINSAIYSIRQLKGDVNNTKCDPTSMDIFFSHLKFLERFIKLLQL</sequence>
<evidence type="ECO:0000313" key="1">
    <source>
        <dbReference type="EMBL" id="RNA07162.1"/>
    </source>
</evidence>
<keyword evidence="2" id="KW-1185">Reference proteome</keyword>
<organism evidence="1 2">
    <name type="scientific">Brachionus plicatilis</name>
    <name type="common">Marine rotifer</name>
    <name type="synonym">Brachionus muelleri</name>
    <dbReference type="NCBI Taxonomy" id="10195"/>
    <lineage>
        <taxon>Eukaryota</taxon>
        <taxon>Metazoa</taxon>
        <taxon>Spiralia</taxon>
        <taxon>Gnathifera</taxon>
        <taxon>Rotifera</taxon>
        <taxon>Eurotatoria</taxon>
        <taxon>Monogononta</taxon>
        <taxon>Pseudotrocha</taxon>
        <taxon>Ploima</taxon>
        <taxon>Brachionidae</taxon>
        <taxon>Brachionus</taxon>
    </lineage>
</organism>
<gene>
    <name evidence="1" type="ORF">BpHYR1_048420</name>
</gene>
<dbReference type="AlphaFoldDB" id="A0A3M7Q7L0"/>
<dbReference type="Proteomes" id="UP000276133">
    <property type="component" value="Unassembled WGS sequence"/>
</dbReference>
<evidence type="ECO:0000313" key="2">
    <source>
        <dbReference type="Proteomes" id="UP000276133"/>
    </source>
</evidence>
<protein>
    <submittedName>
        <fullName evidence="1">Uncharacterized protein</fullName>
    </submittedName>
</protein>
<comment type="caution">
    <text evidence="1">The sequence shown here is derived from an EMBL/GenBank/DDBJ whole genome shotgun (WGS) entry which is preliminary data.</text>
</comment>
<dbReference type="EMBL" id="REGN01007138">
    <property type="protein sequence ID" value="RNA07162.1"/>
    <property type="molecule type" value="Genomic_DNA"/>
</dbReference>
<proteinExistence type="predicted"/>
<accession>A0A3M7Q7L0</accession>
<reference evidence="1 2" key="1">
    <citation type="journal article" date="2018" name="Sci. Rep.">
        <title>Genomic signatures of local adaptation to the degree of environmental predictability in rotifers.</title>
        <authorList>
            <person name="Franch-Gras L."/>
            <person name="Hahn C."/>
            <person name="Garcia-Roger E.M."/>
            <person name="Carmona M.J."/>
            <person name="Serra M."/>
            <person name="Gomez A."/>
        </authorList>
    </citation>
    <scope>NUCLEOTIDE SEQUENCE [LARGE SCALE GENOMIC DNA]</scope>
    <source>
        <strain evidence="1">HYR1</strain>
    </source>
</reference>